<dbReference type="Proteomes" id="UP000239649">
    <property type="component" value="Unassembled WGS sequence"/>
</dbReference>
<evidence type="ECO:0000313" key="3">
    <source>
        <dbReference type="Proteomes" id="UP000239649"/>
    </source>
</evidence>
<dbReference type="EMBL" id="LHPF02000005">
    <property type="protein sequence ID" value="PSC73981.1"/>
    <property type="molecule type" value="Genomic_DNA"/>
</dbReference>
<gene>
    <name evidence="2" type="ORF">C2E20_2710</name>
</gene>
<evidence type="ECO:0000313" key="2">
    <source>
        <dbReference type="EMBL" id="PSC73981.1"/>
    </source>
</evidence>
<keyword evidence="3" id="KW-1185">Reference proteome</keyword>
<reference evidence="2 3" key="1">
    <citation type="journal article" date="2018" name="Plant J.">
        <title>Genome sequences of Chlorella sorokiniana UTEX 1602 and Micractinium conductrix SAG 241.80: implications to maltose excretion by a green alga.</title>
        <authorList>
            <person name="Arriola M.B."/>
            <person name="Velmurugan N."/>
            <person name="Zhang Y."/>
            <person name="Plunkett M.H."/>
            <person name="Hondzo H."/>
            <person name="Barney B.M."/>
        </authorList>
    </citation>
    <scope>NUCLEOTIDE SEQUENCE [LARGE SCALE GENOMIC DNA]</scope>
    <source>
        <strain evidence="2 3">SAG 241.80</strain>
    </source>
</reference>
<accession>A0A2P6VIQ5</accession>
<comment type="caution">
    <text evidence="2">The sequence shown here is derived from an EMBL/GenBank/DDBJ whole genome shotgun (WGS) entry which is preliminary data.</text>
</comment>
<sequence>MDTSYRTMEALAPACCAPPSPDRSSPEASAAFAPRATPAPDAPAACSGISDGQLLALTDTASLTADQLDRRHHLLRHSLPDEVRGEGALLHFEAASVAEAVKLIKKMSQRDLQAKFKLVYGAKTFSNNNNWLRRKLFEAIGADPAKGAVKKAAAAGGARRRRGAAPAARRAPAKKVQCAPRGGWHVAASAWDEYPGQYEQTPAAAAAYGDRSHPPPASYFYAEAEAMSDDEDHSHVCEALLALGDAAAAAATDDCASEGSVPSVALTAAGERTPASDEADAALEAAIRAEEEHEAQAAGAGGSAAFRRLLVEQHQAAQAAAAAAGAGLAEWMASVTAAAVGAGASQEEAAALAAQMRAAAAAQMHPMLAASLGLLPAWPHAYGMYAPAGMHGMAVPYGAALHHLAAGHAAVPPLFAAAK</sequence>
<name>A0A2P6VIQ5_9CHLO</name>
<proteinExistence type="predicted"/>
<dbReference type="AlphaFoldDB" id="A0A2P6VIQ5"/>
<feature type="region of interest" description="Disordered" evidence="1">
    <location>
        <begin position="13"/>
        <end position="44"/>
    </location>
</feature>
<feature type="region of interest" description="Disordered" evidence="1">
    <location>
        <begin position="154"/>
        <end position="176"/>
    </location>
</feature>
<organism evidence="2 3">
    <name type="scientific">Micractinium conductrix</name>
    <dbReference type="NCBI Taxonomy" id="554055"/>
    <lineage>
        <taxon>Eukaryota</taxon>
        <taxon>Viridiplantae</taxon>
        <taxon>Chlorophyta</taxon>
        <taxon>core chlorophytes</taxon>
        <taxon>Trebouxiophyceae</taxon>
        <taxon>Chlorellales</taxon>
        <taxon>Chlorellaceae</taxon>
        <taxon>Chlorella clade</taxon>
        <taxon>Micractinium</taxon>
    </lineage>
</organism>
<feature type="compositionally biased region" description="Low complexity" evidence="1">
    <location>
        <begin position="22"/>
        <end position="44"/>
    </location>
</feature>
<protein>
    <submittedName>
        <fullName evidence="2">Uncharacterized protein</fullName>
    </submittedName>
</protein>
<dbReference type="OrthoDB" id="515429at2759"/>
<evidence type="ECO:0000256" key="1">
    <source>
        <dbReference type="SAM" id="MobiDB-lite"/>
    </source>
</evidence>